<evidence type="ECO:0008006" key="9">
    <source>
        <dbReference type="Google" id="ProtNLM"/>
    </source>
</evidence>
<dbReference type="FunFam" id="3.20.20.80:FF:000069">
    <property type="entry name" value="Beta-glucosidase 1"/>
    <property type="match status" value="1"/>
</dbReference>
<dbReference type="Gene3D" id="3.20.20.80">
    <property type="entry name" value="Glycosidases"/>
    <property type="match status" value="1"/>
</dbReference>
<evidence type="ECO:0000313" key="8">
    <source>
        <dbReference type="Proteomes" id="UP001159364"/>
    </source>
</evidence>
<reference evidence="7 8" key="1">
    <citation type="submission" date="2021-09" db="EMBL/GenBank/DDBJ databases">
        <title>Genomic insights and catalytic innovation underlie evolution of tropane alkaloids biosynthesis.</title>
        <authorList>
            <person name="Wang Y.-J."/>
            <person name="Tian T."/>
            <person name="Huang J.-P."/>
            <person name="Huang S.-X."/>
        </authorList>
    </citation>
    <scope>NUCLEOTIDE SEQUENCE [LARGE SCALE GENOMIC DNA]</scope>
    <source>
        <strain evidence="7">KIB-2018</strain>
        <tissue evidence="7">Leaf</tissue>
    </source>
</reference>
<dbReference type="PANTHER" id="PTHR10353:SF29">
    <property type="entry name" value="BETA-GLUCOSIDASE 11"/>
    <property type="match status" value="1"/>
</dbReference>
<dbReference type="GO" id="GO:0005975">
    <property type="term" value="P:carbohydrate metabolic process"/>
    <property type="evidence" value="ECO:0007669"/>
    <property type="project" value="InterPro"/>
</dbReference>
<gene>
    <name evidence="7" type="ORF">K2173_004214</name>
</gene>
<sequence>MRRLCLFLIGFLSLAISVSCADNYSREDFPPGFVFGAATSAYQVEGAANLDGRSPSIWDNFTHEGNMHGDTGDVSVDEYHKYKEDVQLMAETGLDAYRFSISGPVNPKGLQYYNNLINELVSHGIQPHVTLYHYDHPQALEDEYGGWVDRKMVRDFTAYADVCFREFGDRVSHWSTINEPNIFAFGGYDLGMVPPKRCSPPFGFNCTKGNSSYEPYLAAHHMLLAHGSTARLYRTKYQNKQRGYIGISLYGFWFAPATNSTEDIAAVERAKEFFLGWFAKPIVFGDYPGIMKKVVGSRLPAFTSDESELVKGSIDFLGLIQYTVFYGKDNSTGPEPKYRDYFIDTGYQITPWAMQGLLEYFKLGYGNPPIFIHENGQVTPRNSCLEDKTRVKYLEAYIGAVLDAIRNGSNMKGYFVWSFLDVFELLDGYASSYGLYYVDLNDPELKRQRKLSATWYSEFLKGNLANLDGILELEINISGHTRGVAFS</sequence>
<keyword evidence="3" id="KW-0378">Hydrolase</keyword>
<protein>
    <recommendedName>
        <fullName evidence="9">Beta-glucosidase 11-like</fullName>
    </recommendedName>
</protein>
<name>A0AAV8UCR0_9ROSI</name>
<evidence type="ECO:0000256" key="5">
    <source>
        <dbReference type="RuleBase" id="RU003690"/>
    </source>
</evidence>
<evidence type="ECO:0000256" key="1">
    <source>
        <dbReference type="ARBA" id="ARBA00010838"/>
    </source>
</evidence>
<dbReference type="InterPro" id="IPR001360">
    <property type="entry name" value="Glyco_hydro_1"/>
</dbReference>
<dbReference type="Proteomes" id="UP001159364">
    <property type="component" value="Linkage Group LG08"/>
</dbReference>
<evidence type="ECO:0000256" key="3">
    <source>
        <dbReference type="ARBA" id="ARBA00022801"/>
    </source>
</evidence>
<keyword evidence="2 6" id="KW-0732">Signal</keyword>
<evidence type="ECO:0000256" key="4">
    <source>
        <dbReference type="ARBA" id="ARBA00023180"/>
    </source>
</evidence>
<dbReference type="SUPFAM" id="SSF51445">
    <property type="entry name" value="(Trans)glycosidases"/>
    <property type="match status" value="1"/>
</dbReference>
<dbReference type="AlphaFoldDB" id="A0AAV8UCR0"/>
<dbReference type="PROSITE" id="PS51257">
    <property type="entry name" value="PROKAR_LIPOPROTEIN"/>
    <property type="match status" value="1"/>
</dbReference>
<dbReference type="EMBL" id="JAIWQS010000008">
    <property type="protein sequence ID" value="KAJ8898601.1"/>
    <property type="molecule type" value="Genomic_DNA"/>
</dbReference>
<dbReference type="PROSITE" id="PS00653">
    <property type="entry name" value="GLYCOSYL_HYDROL_F1_2"/>
    <property type="match status" value="1"/>
</dbReference>
<dbReference type="GO" id="GO:0008422">
    <property type="term" value="F:beta-glucosidase activity"/>
    <property type="evidence" value="ECO:0007669"/>
    <property type="project" value="TreeGrafter"/>
</dbReference>
<comment type="similarity">
    <text evidence="1 5">Belongs to the glycosyl hydrolase 1 family.</text>
</comment>
<keyword evidence="4" id="KW-0325">Glycoprotein</keyword>
<evidence type="ECO:0000256" key="2">
    <source>
        <dbReference type="ARBA" id="ARBA00022729"/>
    </source>
</evidence>
<accession>A0AAV8UCR0</accession>
<evidence type="ECO:0000313" key="7">
    <source>
        <dbReference type="EMBL" id="KAJ8898601.1"/>
    </source>
</evidence>
<dbReference type="Pfam" id="PF00232">
    <property type="entry name" value="Glyco_hydro_1"/>
    <property type="match status" value="1"/>
</dbReference>
<dbReference type="PRINTS" id="PR00131">
    <property type="entry name" value="GLHYDRLASE1"/>
</dbReference>
<dbReference type="InterPro" id="IPR017853">
    <property type="entry name" value="GH"/>
</dbReference>
<dbReference type="InterPro" id="IPR033132">
    <property type="entry name" value="GH_1_N_CS"/>
</dbReference>
<feature type="chain" id="PRO_5043339385" description="Beta-glucosidase 11-like" evidence="6">
    <location>
        <begin position="21"/>
        <end position="487"/>
    </location>
</feature>
<keyword evidence="8" id="KW-1185">Reference proteome</keyword>
<proteinExistence type="inferred from homology"/>
<evidence type="ECO:0000256" key="6">
    <source>
        <dbReference type="SAM" id="SignalP"/>
    </source>
</evidence>
<organism evidence="7 8">
    <name type="scientific">Erythroxylum novogranatense</name>
    <dbReference type="NCBI Taxonomy" id="1862640"/>
    <lineage>
        <taxon>Eukaryota</taxon>
        <taxon>Viridiplantae</taxon>
        <taxon>Streptophyta</taxon>
        <taxon>Embryophyta</taxon>
        <taxon>Tracheophyta</taxon>
        <taxon>Spermatophyta</taxon>
        <taxon>Magnoliopsida</taxon>
        <taxon>eudicotyledons</taxon>
        <taxon>Gunneridae</taxon>
        <taxon>Pentapetalae</taxon>
        <taxon>rosids</taxon>
        <taxon>fabids</taxon>
        <taxon>Malpighiales</taxon>
        <taxon>Erythroxylaceae</taxon>
        <taxon>Erythroxylum</taxon>
    </lineage>
</organism>
<dbReference type="PANTHER" id="PTHR10353">
    <property type="entry name" value="GLYCOSYL HYDROLASE"/>
    <property type="match status" value="1"/>
</dbReference>
<feature type="signal peptide" evidence="6">
    <location>
        <begin position="1"/>
        <end position="20"/>
    </location>
</feature>
<comment type="caution">
    <text evidence="7">The sequence shown here is derived from an EMBL/GenBank/DDBJ whole genome shotgun (WGS) entry which is preliminary data.</text>
</comment>